<feature type="transmembrane region" description="Helical" evidence="1">
    <location>
        <begin position="53"/>
        <end position="70"/>
    </location>
</feature>
<evidence type="ECO:0000313" key="3">
    <source>
        <dbReference type="Proteomes" id="UP001310022"/>
    </source>
</evidence>
<accession>A0AAN5AMD5</accession>
<sequence>MTTTSVPKRTPFFQRTPIRNTILVLSIAMLCLRAYSLFDFIQVTGGIFFDHFTSYWIYLLQCCICIGFILRGKIGLGLAFTCNIALLSLYFLPYNLTISQLLIPTHFRVLLVGAIICSPLGQRIFIDPPLPRKQMRKMALFIPLGLTLGLIPHFFFS</sequence>
<keyword evidence="1" id="KW-1133">Transmembrane helix</keyword>
<protein>
    <submittedName>
        <fullName evidence="2">Uncharacterized protein</fullName>
    </submittedName>
</protein>
<reference evidence="2 3" key="1">
    <citation type="submission" date="2021-12" db="EMBL/GenBank/DDBJ databases">
        <title>Genome sequencing of bacteria with rrn-lacking chromosome and rrn-plasmid.</title>
        <authorList>
            <person name="Anda M."/>
            <person name="Iwasaki W."/>
        </authorList>
    </citation>
    <scope>NUCLEOTIDE SEQUENCE [LARGE SCALE GENOMIC DNA]</scope>
    <source>
        <strain evidence="2 3">NBRC 15940</strain>
    </source>
</reference>
<comment type="caution">
    <text evidence="2">The sequence shown here is derived from an EMBL/GenBank/DDBJ whole genome shotgun (WGS) entry which is preliminary data.</text>
</comment>
<feature type="transmembrane region" description="Helical" evidence="1">
    <location>
        <begin position="21"/>
        <end position="41"/>
    </location>
</feature>
<name>A0AAN5AMD5_9BACT</name>
<proteinExistence type="predicted"/>
<dbReference type="EMBL" id="BQKE01000001">
    <property type="protein sequence ID" value="GJM61768.1"/>
    <property type="molecule type" value="Genomic_DNA"/>
</dbReference>
<keyword evidence="3" id="KW-1185">Reference proteome</keyword>
<evidence type="ECO:0000256" key="1">
    <source>
        <dbReference type="SAM" id="Phobius"/>
    </source>
</evidence>
<feature type="transmembrane region" description="Helical" evidence="1">
    <location>
        <begin position="77"/>
        <end position="94"/>
    </location>
</feature>
<dbReference type="AlphaFoldDB" id="A0AAN5AMD5"/>
<keyword evidence="1" id="KW-0812">Transmembrane</keyword>
<gene>
    <name evidence="2" type="ORF">PEDI_23200</name>
</gene>
<feature type="transmembrane region" description="Helical" evidence="1">
    <location>
        <begin position="138"/>
        <end position="156"/>
    </location>
</feature>
<evidence type="ECO:0000313" key="2">
    <source>
        <dbReference type="EMBL" id="GJM61768.1"/>
    </source>
</evidence>
<feature type="transmembrane region" description="Helical" evidence="1">
    <location>
        <begin position="106"/>
        <end position="126"/>
    </location>
</feature>
<keyword evidence="1" id="KW-0472">Membrane</keyword>
<organism evidence="2 3">
    <name type="scientific">Persicobacter diffluens</name>
    <dbReference type="NCBI Taxonomy" id="981"/>
    <lineage>
        <taxon>Bacteria</taxon>
        <taxon>Pseudomonadati</taxon>
        <taxon>Bacteroidota</taxon>
        <taxon>Cytophagia</taxon>
        <taxon>Cytophagales</taxon>
        <taxon>Persicobacteraceae</taxon>
        <taxon>Persicobacter</taxon>
    </lineage>
</organism>
<dbReference type="Proteomes" id="UP001310022">
    <property type="component" value="Unassembled WGS sequence"/>
</dbReference>